<feature type="compositionally biased region" description="Polar residues" evidence="1">
    <location>
        <begin position="13"/>
        <end position="32"/>
    </location>
</feature>
<keyword evidence="4" id="KW-1185">Reference proteome</keyword>
<evidence type="ECO:0000256" key="2">
    <source>
        <dbReference type="SAM" id="Phobius"/>
    </source>
</evidence>
<feature type="transmembrane region" description="Helical" evidence="2">
    <location>
        <begin position="669"/>
        <end position="689"/>
    </location>
</feature>
<keyword evidence="2" id="KW-0472">Membrane</keyword>
<evidence type="ECO:0000256" key="1">
    <source>
        <dbReference type="SAM" id="MobiDB-lite"/>
    </source>
</evidence>
<dbReference type="PANTHER" id="PTHR37544">
    <property type="entry name" value="SPRAY-RELATED"/>
    <property type="match status" value="1"/>
</dbReference>
<reference evidence="3 4" key="1">
    <citation type="submission" date="2017-06" db="EMBL/GenBank/DDBJ databases">
        <title>Ant-infecting Ophiocordyceps genomes reveal a high diversity of potential behavioral manipulation genes and a possible major role for enterotoxins.</title>
        <authorList>
            <person name="De Bekker C."/>
            <person name="Evans H.C."/>
            <person name="Brachmann A."/>
            <person name="Hughes D.P."/>
        </authorList>
    </citation>
    <scope>NUCLEOTIDE SEQUENCE [LARGE SCALE GENOMIC DNA]</scope>
    <source>
        <strain evidence="3 4">1348a</strain>
    </source>
</reference>
<organism evidence="3 4">
    <name type="scientific">Ophiocordyceps australis</name>
    <dbReference type="NCBI Taxonomy" id="1399860"/>
    <lineage>
        <taxon>Eukaryota</taxon>
        <taxon>Fungi</taxon>
        <taxon>Dikarya</taxon>
        <taxon>Ascomycota</taxon>
        <taxon>Pezizomycotina</taxon>
        <taxon>Sordariomycetes</taxon>
        <taxon>Hypocreomycetidae</taxon>
        <taxon>Hypocreales</taxon>
        <taxon>Ophiocordycipitaceae</taxon>
        <taxon>Ophiocordyceps</taxon>
    </lineage>
</organism>
<evidence type="ECO:0000313" key="4">
    <source>
        <dbReference type="Proteomes" id="UP000224854"/>
    </source>
</evidence>
<evidence type="ECO:0000313" key="3">
    <source>
        <dbReference type="EMBL" id="PHH78245.1"/>
    </source>
</evidence>
<gene>
    <name evidence="3" type="ORF">CDD82_3157</name>
</gene>
<comment type="caution">
    <text evidence="3">The sequence shown here is derived from an EMBL/GenBank/DDBJ whole genome shotgun (WGS) entry which is preliminary data.</text>
</comment>
<feature type="transmembrane region" description="Helical" evidence="2">
    <location>
        <begin position="710"/>
        <end position="729"/>
    </location>
</feature>
<keyword evidence="2" id="KW-0812">Transmembrane</keyword>
<protein>
    <submittedName>
        <fullName evidence="3">Uncharacterized protein</fullName>
    </submittedName>
</protein>
<dbReference type="Proteomes" id="UP000224854">
    <property type="component" value="Unassembled WGS sequence"/>
</dbReference>
<feature type="region of interest" description="Disordered" evidence="1">
    <location>
        <begin position="1"/>
        <end position="48"/>
    </location>
</feature>
<keyword evidence="2" id="KW-1133">Transmembrane helix</keyword>
<name>A0A2C5Z8Q2_9HYPO</name>
<sequence>MAQPMAENPDLNDATQSSSISDELQQGASNSSIDEKLKKKSHVDRPGWKPRSMSAPVLGSFAVLSLILAIAIECLAQYSRINGGLALSPSIREIPDYASALSRFSPMIIAIFYNLFWSWIDHDVKRMQPWFELSKPQGSRAKDSLFLTYPQDFMVFVPWRSARKRQAQNRLCFDVFLIHWNVCLSSTVMLIIALALTPLQSLIMSPGTVSKVKSVNIASRSSFSPWDAQFTTIVHQFQSTAFRLAAFDTKYPPFVSPEYALAPFSVEPDGYMGRANLTAQTTKYFAELNCWSTNFSVSETPTLQGPLPKYVLSDTHGCKVVVMELSGVTTDITAFLWRWNWDDSNNSTRSPECFDTPESTHQLTVLFSRNTKYGKDSKAEQGKPQIAHTSMYCQAQYYQQQVMATVNADGFRPYDGLVKPVSDKVPFDASNFNLTLFEAIASHESYDRTVTVDGPNLEVDHGEKLGFTAWADYYINWEYPAPFIYSKPNFSEEILYDSHAFEFELKHTFKFLFSLAVSQTLTNETTEIDQETASLSSQMAGIIVSRVFSALVESLFVLNAALTLILLYTCQKSQCCLTLNPNSISRLCGIDCHADVDKAFSKASNLDEKSLGLILGHEMFRLCQNHQERGAGINLERLTFSEDQDMHSLSTKANKKKANIRPFALTQRAGTLLVVILIGSLATLIVLKMREVAQNGLSRPSKKPLALRVITKYIPTIFATLLEAFWILLNRHYCTLQPFQKLCAGKARPSKTIETTYSAVPPPLALWRAIKAHHFNLASVCAVALLGNLLGIGLGALLNENETTIQYPHGFSPIHRDFTKFNSLFPVRELNLSPRHFQYLLANMSSNVPLSPWVSKDYFFKPYSVGDKESTGNYMLRTRGYGVRANCKPIPRLPIPTHLNNSMRAWANTSWCDGDGVELTGWHWAIGTVLQWSDLILDSPMSAETETSPKSWIDSKIYSCPPEIITSWGRRSSIHSEIHASAVQCWPSLDVATFDVVVDGMGLVQSYTRVSNISLESSIEHSLTRVLKTTTQIPGGDGIINWHNDILSHSSMSDMILALSGERDFLNATLPPPDPSKLVPIVEEVFQRYFSMTLEINQDKLNLPEANDSATGYMLATERRIFMDNRALAIALAVLSIDILFAAIFSTWPWDVIRVLPRMPNDLASTFAYIVPGRLMTTAWRDRNSGETTLSFGRYTGLDGQEHIGIEFDSNVHLVEGKRPSWSEKLKKKQSGGKSSEKSWCYRLMNRRRNDS</sequence>
<dbReference type="OrthoDB" id="3248909at2759"/>
<feature type="transmembrane region" description="Helical" evidence="2">
    <location>
        <begin position="55"/>
        <end position="78"/>
    </location>
</feature>
<dbReference type="InterPro" id="IPR021840">
    <property type="entry name" value="DUF3433"/>
</dbReference>
<dbReference type="AlphaFoldDB" id="A0A2C5Z8Q2"/>
<feature type="compositionally biased region" description="Basic and acidic residues" evidence="1">
    <location>
        <begin position="33"/>
        <end position="47"/>
    </location>
</feature>
<feature type="transmembrane region" description="Helical" evidence="2">
    <location>
        <begin position="171"/>
        <end position="196"/>
    </location>
</feature>
<proteinExistence type="predicted"/>
<feature type="transmembrane region" description="Helical" evidence="2">
    <location>
        <begin position="98"/>
        <end position="120"/>
    </location>
</feature>
<dbReference type="EMBL" id="NJEU01000232">
    <property type="protein sequence ID" value="PHH78245.1"/>
    <property type="molecule type" value="Genomic_DNA"/>
</dbReference>
<feature type="transmembrane region" description="Helical" evidence="2">
    <location>
        <begin position="777"/>
        <end position="798"/>
    </location>
</feature>
<dbReference type="PANTHER" id="PTHR37544:SF3">
    <property type="entry name" value="SPRAY"/>
    <property type="match status" value="1"/>
</dbReference>
<accession>A0A2C5Z8Q2</accession>
<dbReference type="Pfam" id="PF11915">
    <property type="entry name" value="DUF3433"/>
    <property type="match status" value="2"/>
</dbReference>
<feature type="transmembrane region" description="Helical" evidence="2">
    <location>
        <begin position="1127"/>
        <end position="1150"/>
    </location>
</feature>